<evidence type="ECO:0000313" key="7">
    <source>
        <dbReference type="EMBL" id="MFC6440870.1"/>
    </source>
</evidence>
<keyword evidence="4 6" id="KW-1133">Transmembrane helix</keyword>
<feature type="transmembrane region" description="Helical" evidence="6">
    <location>
        <begin position="411"/>
        <end position="435"/>
    </location>
</feature>
<dbReference type="SUPFAM" id="SSF103473">
    <property type="entry name" value="MFS general substrate transporter"/>
    <property type="match status" value="2"/>
</dbReference>
<evidence type="ECO:0000256" key="5">
    <source>
        <dbReference type="ARBA" id="ARBA00023136"/>
    </source>
</evidence>
<dbReference type="NCBIfam" id="TIGR00901">
    <property type="entry name" value="2A0125"/>
    <property type="match status" value="1"/>
</dbReference>
<protein>
    <submittedName>
        <fullName evidence="7">AmpG family muropeptide MFS transporter</fullName>
    </submittedName>
</protein>
<evidence type="ECO:0000256" key="4">
    <source>
        <dbReference type="ARBA" id="ARBA00022989"/>
    </source>
</evidence>
<sequence>MRHPISLFFSRPLLSIFVFGIASGFPWVMIGSVMSAWLQESGLTRSAIGYFGAVFVVYSVNFLWSPLIDRVRLPLLARALGQRRSWIWLMQVCIVLGCLGLAGVDPSHSLQLAGLTALSIALASATQDIAIDAFRIDSIAEDHPEQQSAASAMATSGWWTGYAGLGAIPFFLADDIGWSNVYLLLAAIMVVISLLGFIAHEPLSNRNATFAAVQQKYQDAVKGHHPRALAMLLGVLLIIAAIMLNVFAAPLFAYQPQVTAVVVVAILAMIFHSLNRILANSNQAVDSITQAEQVVAWILSTLVEPLRDFFKRNGVAMALALLSFVLLFKLGEAFLGRMSIVFYKEIGFSNEDIGAYSKLLTWLVTVVASVIGAAITLRIGLIKGLVIGGVSMAASNLLFSLMAITGPDKTLLGITIVIDGFTAAWGTVVFMSFISALCNRAFTASQYALLASIGTLGRVSLGAYSGVMVDALDGDWAIFFVITALMIIPSMWLLYLIRHRLKPLLGMD</sequence>
<dbReference type="Gene3D" id="1.20.1250.20">
    <property type="entry name" value="MFS general substrate transporter like domains"/>
    <property type="match status" value="2"/>
</dbReference>
<comment type="caution">
    <text evidence="7">The sequence shown here is derived from an EMBL/GenBank/DDBJ whole genome shotgun (WGS) entry which is preliminary data.</text>
</comment>
<feature type="transmembrane region" description="Helical" evidence="6">
    <location>
        <begin position="85"/>
        <end position="104"/>
    </location>
</feature>
<comment type="subcellular location">
    <subcellularLocation>
        <location evidence="1">Membrane</location>
        <topology evidence="1">Multi-pass membrane protein</topology>
    </subcellularLocation>
</comment>
<keyword evidence="8" id="KW-1185">Reference proteome</keyword>
<organism evidence="7 8">
    <name type="scientific">Pseudobowmanella zhangzhouensis</name>
    <dbReference type="NCBI Taxonomy" id="1537679"/>
    <lineage>
        <taxon>Bacteria</taxon>
        <taxon>Pseudomonadati</taxon>
        <taxon>Pseudomonadota</taxon>
        <taxon>Gammaproteobacteria</taxon>
        <taxon>Alteromonadales</taxon>
        <taxon>Alteromonadaceae</taxon>
    </lineage>
</organism>
<accession>A0ABW1XQ36</accession>
<dbReference type="EMBL" id="JBHSUS010000001">
    <property type="protein sequence ID" value="MFC6440870.1"/>
    <property type="molecule type" value="Genomic_DNA"/>
</dbReference>
<dbReference type="InterPro" id="IPR036259">
    <property type="entry name" value="MFS_trans_sf"/>
</dbReference>
<feature type="transmembrane region" description="Helical" evidence="6">
    <location>
        <begin position="447"/>
        <end position="464"/>
    </location>
</feature>
<dbReference type="Proteomes" id="UP001596364">
    <property type="component" value="Unassembled WGS sequence"/>
</dbReference>
<keyword evidence="2" id="KW-0813">Transport</keyword>
<feature type="transmembrane region" description="Helical" evidence="6">
    <location>
        <begin position="179"/>
        <end position="199"/>
    </location>
</feature>
<reference evidence="8" key="1">
    <citation type="journal article" date="2019" name="Int. J. Syst. Evol. Microbiol.">
        <title>The Global Catalogue of Microorganisms (GCM) 10K type strain sequencing project: providing services to taxonomists for standard genome sequencing and annotation.</title>
        <authorList>
            <consortium name="The Broad Institute Genomics Platform"/>
            <consortium name="The Broad Institute Genome Sequencing Center for Infectious Disease"/>
            <person name="Wu L."/>
            <person name="Ma J."/>
        </authorList>
    </citation>
    <scope>NUCLEOTIDE SEQUENCE [LARGE SCALE GENOMIC DNA]</scope>
    <source>
        <strain evidence="8">CGMCC 1.16031</strain>
    </source>
</reference>
<dbReference type="InterPro" id="IPR004752">
    <property type="entry name" value="AmpG_permease/AT-1"/>
</dbReference>
<evidence type="ECO:0000256" key="1">
    <source>
        <dbReference type="ARBA" id="ARBA00004141"/>
    </source>
</evidence>
<feature type="transmembrane region" description="Helical" evidence="6">
    <location>
        <begin position="384"/>
        <end position="405"/>
    </location>
</feature>
<feature type="transmembrane region" description="Helical" evidence="6">
    <location>
        <begin position="476"/>
        <end position="497"/>
    </location>
</feature>
<feature type="transmembrane region" description="Helical" evidence="6">
    <location>
        <begin position="12"/>
        <end position="35"/>
    </location>
</feature>
<feature type="transmembrane region" description="Helical" evidence="6">
    <location>
        <begin position="355"/>
        <end position="377"/>
    </location>
</feature>
<name>A0ABW1XQ36_9ALTE</name>
<keyword evidence="3 6" id="KW-0812">Transmembrane</keyword>
<feature type="transmembrane region" description="Helical" evidence="6">
    <location>
        <begin position="315"/>
        <end position="335"/>
    </location>
</feature>
<feature type="transmembrane region" description="Helical" evidence="6">
    <location>
        <begin position="228"/>
        <end position="248"/>
    </location>
</feature>
<dbReference type="PANTHER" id="PTHR12778:SF10">
    <property type="entry name" value="MAJOR FACILITATOR SUPERFAMILY DOMAIN-CONTAINING PROTEIN 3"/>
    <property type="match status" value="1"/>
</dbReference>
<evidence type="ECO:0000256" key="2">
    <source>
        <dbReference type="ARBA" id="ARBA00022448"/>
    </source>
</evidence>
<dbReference type="PANTHER" id="PTHR12778">
    <property type="entry name" value="SOLUTE CARRIER FAMILY 33 ACETYL-COA TRANSPORTER -RELATED"/>
    <property type="match status" value="1"/>
</dbReference>
<evidence type="ECO:0000313" key="8">
    <source>
        <dbReference type="Proteomes" id="UP001596364"/>
    </source>
</evidence>
<gene>
    <name evidence="7" type="ORF">ACFP85_12015</name>
</gene>
<evidence type="ECO:0000256" key="6">
    <source>
        <dbReference type="SAM" id="Phobius"/>
    </source>
</evidence>
<dbReference type="RefSeq" id="WP_377148670.1">
    <property type="nucleotide sequence ID" value="NZ_JBHSUS010000001.1"/>
</dbReference>
<proteinExistence type="predicted"/>
<feature type="transmembrane region" description="Helical" evidence="6">
    <location>
        <begin position="254"/>
        <end position="274"/>
    </location>
</feature>
<feature type="transmembrane region" description="Helical" evidence="6">
    <location>
        <begin position="47"/>
        <end position="64"/>
    </location>
</feature>
<keyword evidence="5 6" id="KW-0472">Membrane</keyword>
<evidence type="ECO:0000256" key="3">
    <source>
        <dbReference type="ARBA" id="ARBA00022692"/>
    </source>
</evidence>